<dbReference type="PANTHER" id="PTHR30349:SF64">
    <property type="entry name" value="PROPHAGE INTEGRASE INTD-RELATED"/>
    <property type="match status" value="1"/>
</dbReference>
<keyword evidence="4" id="KW-0233">DNA recombination</keyword>
<dbReference type="InterPro" id="IPR010998">
    <property type="entry name" value="Integrase_recombinase_N"/>
</dbReference>
<accession>A0ABX5QDK1</accession>
<dbReference type="PANTHER" id="PTHR30349">
    <property type="entry name" value="PHAGE INTEGRASE-RELATED"/>
    <property type="match status" value="1"/>
</dbReference>
<dbReference type="InterPro" id="IPR011010">
    <property type="entry name" value="DNA_brk_join_enz"/>
</dbReference>
<reference evidence="6 7" key="1">
    <citation type="submission" date="2019-01" db="EMBL/GenBank/DDBJ databases">
        <title>Leucobacter muris sp. nov. isolated from the nose of a laboratory mouse.</title>
        <authorList>
            <person name="Benga L."/>
            <person name="Sproeer C."/>
            <person name="Schumann P."/>
            <person name="Verbarg S."/>
            <person name="Bunk B."/>
            <person name="Engelhardt E."/>
            <person name="Benten P.M."/>
            <person name="Sager M."/>
        </authorList>
    </citation>
    <scope>NUCLEOTIDE SEQUENCE [LARGE SCALE GENOMIC DNA]</scope>
    <source>
        <strain evidence="6 7">DSM 101948</strain>
    </source>
</reference>
<dbReference type="Pfam" id="PF00589">
    <property type="entry name" value="Phage_integrase"/>
    <property type="match status" value="1"/>
</dbReference>
<organism evidence="6 7">
    <name type="scientific">Leucobacter muris</name>
    <dbReference type="NCBI Taxonomy" id="1935379"/>
    <lineage>
        <taxon>Bacteria</taxon>
        <taxon>Bacillati</taxon>
        <taxon>Actinomycetota</taxon>
        <taxon>Actinomycetes</taxon>
        <taxon>Micrococcales</taxon>
        <taxon>Microbacteriaceae</taxon>
        <taxon>Leucobacter</taxon>
    </lineage>
</organism>
<evidence type="ECO:0000313" key="7">
    <source>
        <dbReference type="Proteomes" id="UP000285768"/>
    </source>
</evidence>
<dbReference type="CDD" id="cd01189">
    <property type="entry name" value="INT_ICEBs1_C_like"/>
    <property type="match status" value="1"/>
</dbReference>
<evidence type="ECO:0000256" key="2">
    <source>
        <dbReference type="ARBA" id="ARBA00022908"/>
    </source>
</evidence>
<comment type="similarity">
    <text evidence="1">Belongs to the 'phage' integrase family.</text>
</comment>
<dbReference type="Gene3D" id="1.10.443.10">
    <property type="entry name" value="Intergrase catalytic core"/>
    <property type="match status" value="1"/>
</dbReference>
<dbReference type="InterPro" id="IPR013762">
    <property type="entry name" value="Integrase-like_cat_sf"/>
</dbReference>
<evidence type="ECO:0000313" key="6">
    <source>
        <dbReference type="EMBL" id="QAB17098.1"/>
    </source>
</evidence>
<name>A0ABX5QDK1_9MICO</name>
<keyword evidence="2" id="KW-0229">DNA integration</keyword>
<dbReference type="InterPro" id="IPR004107">
    <property type="entry name" value="Integrase_SAM-like_N"/>
</dbReference>
<keyword evidence="3" id="KW-0238">DNA-binding</keyword>
<evidence type="ECO:0000256" key="3">
    <source>
        <dbReference type="ARBA" id="ARBA00023125"/>
    </source>
</evidence>
<dbReference type="InterPro" id="IPR050090">
    <property type="entry name" value="Tyrosine_recombinase_XerCD"/>
</dbReference>
<protein>
    <submittedName>
        <fullName evidence="6">Site-specific integrase</fullName>
    </submittedName>
</protein>
<feature type="domain" description="Tyr recombinase" evidence="5">
    <location>
        <begin position="229"/>
        <end position="421"/>
    </location>
</feature>
<gene>
    <name evidence="6" type="ORF">Leucomu_03455</name>
</gene>
<dbReference type="PROSITE" id="PS51898">
    <property type="entry name" value="TYR_RECOMBINASE"/>
    <property type="match status" value="1"/>
</dbReference>
<dbReference type="EMBL" id="CP035037">
    <property type="protein sequence ID" value="QAB17098.1"/>
    <property type="molecule type" value="Genomic_DNA"/>
</dbReference>
<evidence type="ECO:0000256" key="4">
    <source>
        <dbReference type="ARBA" id="ARBA00023172"/>
    </source>
</evidence>
<dbReference type="RefSeq" id="WP_128386349.1">
    <property type="nucleotide sequence ID" value="NZ_CP035037.1"/>
</dbReference>
<evidence type="ECO:0000256" key="1">
    <source>
        <dbReference type="ARBA" id="ARBA00008857"/>
    </source>
</evidence>
<proteinExistence type="inferred from homology"/>
<evidence type="ECO:0000259" key="5">
    <source>
        <dbReference type="PROSITE" id="PS51898"/>
    </source>
</evidence>
<dbReference type="Proteomes" id="UP000285768">
    <property type="component" value="Chromosome"/>
</dbReference>
<dbReference type="InterPro" id="IPR002104">
    <property type="entry name" value="Integrase_catalytic"/>
</dbReference>
<dbReference type="SUPFAM" id="SSF56349">
    <property type="entry name" value="DNA breaking-rejoining enzymes"/>
    <property type="match status" value="1"/>
</dbReference>
<keyword evidence="7" id="KW-1185">Reference proteome</keyword>
<dbReference type="Pfam" id="PF14659">
    <property type="entry name" value="Phage_int_SAM_3"/>
    <property type="match status" value="1"/>
</dbReference>
<dbReference type="Gene3D" id="1.10.150.130">
    <property type="match status" value="1"/>
</dbReference>
<sequence length="443" mass="50724">MARAWIVDLWVKDATVTLPDGSTVKLSPTREQMRSIKSLPEHFRTAKWLKGKRWRVAWNEDTDNGPVQRAKLFAGKQEAEEFAAEMEDDIRMGRYIDPRQRERPFSEVAEKWLSSKASIKDSSWRRYRRELDNYVLPKWGKARLGSITREQIDAWVQELREGRAPHEFSTNKHVAKKKRKPGKMAPSYVQHVVGRTFGGTLRYAVREGWIGRDPLRHVELPRIEPSTEDHLPSLTYEEVEDVADEAMAVTGRRDDKALALTLCYCGLRIGEATALKVKDVDLAGLQLRVLRTWTVDKEGVRVLGTPKTWEKRWVPVPQFLADELKLLMQGREPEDYLFRSSRGGAINDRNWYNRVWLKVRDALGIAGKMSVHDLRHVAATLAIAAGADVKLVQQMLGHKDATETLNTYAHLWPSKVSEVTKLMADRRKRALEERGDADAEQAA</sequence>